<dbReference type="AlphaFoldDB" id="A0ABD2BLI2"/>
<proteinExistence type="predicted"/>
<sequence length="87" mass="9924">MELQLYFKDFLLGNVNNFRETWQGVHIKAHNVSRISSLEILVLCGPEVKLVGSVRIEIFQLRFHASRSAGRAIIAVGMCRLITRELI</sequence>
<evidence type="ECO:0000313" key="1">
    <source>
        <dbReference type="EMBL" id="KAL2733646.1"/>
    </source>
</evidence>
<dbReference type="Proteomes" id="UP001607303">
    <property type="component" value="Unassembled WGS sequence"/>
</dbReference>
<protein>
    <submittedName>
        <fullName evidence="1">Uncharacterized protein</fullName>
    </submittedName>
</protein>
<comment type="caution">
    <text evidence="1">The sequence shown here is derived from an EMBL/GenBank/DDBJ whole genome shotgun (WGS) entry which is preliminary data.</text>
</comment>
<gene>
    <name evidence="1" type="ORF">V1477_014080</name>
</gene>
<dbReference type="EMBL" id="JAYRBN010000073">
    <property type="protein sequence ID" value="KAL2733646.1"/>
    <property type="molecule type" value="Genomic_DNA"/>
</dbReference>
<evidence type="ECO:0000313" key="2">
    <source>
        <dbReference type="Proteomes" id="UP001607303"/>
    </source>
</evidence>
<organism evidence="1 2">
    <name type="scientific">Vespula maculifrons</name>
    <name type="common">Eastern yellow jacket</name>
    <name type="synonym">Wasp</name>
    <dbReference type="NCBI Taxonomy" id="7453"/>
    <lineage>
        <taxon>Eukaryota</taxon>
        <taxon>Metazoa</taxon>
        <taxon>Ecdysozoa</taxon>
        <taxon>Arthropoda</taxon>
        <taxon>Hexapoda</taxon>
        <taxon>Insecta</taxon>
        <taxon>Pterygota</taxon>
        <taxon>Neoptera</taxon>
        <taxon>Endopterygota</taxon>
        <taxon>Hymenoptera</taxon>
        <taxon>Apocrita</taxon>
        <taxon>Aculeata</taxon>
        <taxon>Vespoidea</taxon>
        <taxon>Vespidae</taxon>
        <taxon>Vespinae</taxon>
        <taxon>Vespula</taxon>
    </lineage>
</organism>
<name>A0ABD2BLI2_VESMC</name>
<accession>A0ABD2BLI2</accession>
<reference evidence="1 2" key="1">
    <citation type="journal article" date="2024" name="Ann. Entomol. Soc. Am.">
        <title>Genomic analyses of the southern and eastern yellowjacket wasps (Hymenoptera: Vespidae) reveal evolutionary signatures of social life.</title>
        <authorList>
            <person name="Catto M.A."/>
            <person name="Caine P.B."/>
            <person name="Orr S.E."/>
            <person name="Hunt B.G."/>
            <person name="Goodisman M.A.D."/>
        </authorList>
    </citation>
    <scope>NUCLEOTIDE SEQUENCE [LARGE SCALE GENOMIC DNA]</scope>
    <source>
        <strain evidence="1">232</strain>
        <tissue evidence="1">Head and thorax</tissue>
    </source>
</reference>
<keyword evidence="2" id="KW-1185">Reference proteome</keyword>